<evidence type="ECO:0000313" key="4">
    <source>
        <dbReference type="Proteomes" id="UP000271624"/>
    </source>
</evidence>
<name>A0A3S1CS05_9CYAN</name>
<comment type="caution">
    <text evidence="3">The sequence shown here is derived from an EMBL/GenBank/DDBJ whole genome shotgun (WGS) entry which is preliminary data.</text>
</comment>
<gene>
    <name evidence="3" type="ORF">DSM106972_014590</name>
</gene>
<organism evidence="3 4">
    <name type="scientific">Dulcicalothrix desertica PCC 7102</name>
    <dbReference type="NCBI Taxonomy" id="232991"/>
    <lineage>
        <taxon>Bacteria</taxon>
        <taxon>Bacillati</taxon>
        <taxon>Cyanobacteriota</taxon>
        <taxon>Cyanophyceae</taxon>
        <taxon>Nostocales</taxon>
        <taxon>Calotrichaceae</taxon>
        <taxon>Dulcicalothrix</taxon>
    </lineage>
</organism>
<reference evidence="3" key="2">
    <citation type="journal article" date="2019" name="Genome Biol. Evol.">
        <title>Day and night: Metabolic profiles and evolutionary relationships of six axenic non-marine cyanobacteria.</title>
        <authorList>
            <person name="Will S.E."/>
            <person name="Henke P."/>
            <person name="Boedeker C."/>
            <person name="Huang S."/>
            <person name="Brinkmann H."/>
            <person name="Rohde M."/>
            <person name="Jarek M."/>
            <person name="Friedl T."/>
            <person name="Seufert S."/>
            <person name="Schumacher M."/>
            <person name="Overmann J."/>
            <person name="Neumann-Schaal M."/>
            <person name="Petersen J."/>
        </authorList>
    </citation>
    <scope>NUCLEOTIDE SEQUENCE [LARGE SCALE GENOMIC DNA]</scope>
    <source>
        <strain evidence="3">PCC 7102</strain>
    </source>
</reference>
<feature type="compositionally biased region" description="Pro residues" evidence="1">
    <location>
        <begin position="65"/>
        <end position="75"/>
    </location>
</feature>
<dbReference type="EMBL" id="RSCL01000003">
    <property type="protein sequence ID" value="RUT08291.1"/>
    <property type="molecule type" value="Genomic_DNA"/>
</dbReference>
<proteinExistence type="predicted"/>
<feature type="chain" id="PRO_5030083021" evidence="2">
    <location>
        <begin position="28"/>
        <end position="92"/>
    </location>
</feature>
<keyword evidence="2" id="KW-0732">Signal</keyword>
<feature type="signal peptide" evidence="2">
    <location>
        <begin position="1"/>
        <end position="27"/>
    </location>
</feature>
<protein>
    <submittedName>
        <fullName evidence="3">Uncharacterized protein</fullName>
    </submittedName>
</protein>
<dbReference type="RefSeq" id="WP_127080114.1">
    <property type="nucleotide sequence ID" value="NZ_RSCL01000003.1"/>
</dbReference>
<evidence type="ECO:0000256" key="1">
    <source>
        <dbReference type="SAM" id="MobiDB-lite"/>
    </source>
</evidence>
<feature type="compositionally biased region" description="Polar residues" evidence="1">
    <location>
        <begin position="48"/>
        <end position="57"/>
    </location>
</feature>
<sequence>MMNKAALITTLLCLGLGIFAIPQKSQAIEVQKILDEMFKRGLCATVQSNNRDCQSNNTDTSPTPALTPTPVPTPEPQTGEPQNTSTSSKTHQ</sequence>
<keyword evidence="4" id="KW-1185">Reference proteome</keyword>
<evidence type="ECO:0000313" key="3">
    <source>
        <dbReference type="EMBL" id="RUT08291.1"/>
    </source>
</evidence>
<dbReference type="Proteomes" id="UP000271624">
    <property type="component" value="Unassembled WGS sequence"/>
</dbReference>
<feature type="region of interest" description="Disordered" evidence="1">
    <location>
        <begin position="48"/>
        <end position="92"/>
    </location>
</feature>
<evidence type="ECO:0000256" key="2">
    <source>
        <dbReference type="SAM" id="SignalP"/>
    </source>
</evidence>
<reference evidence="3" key="1">
    <citation type="submission" date="2018-12" db="EMBL/GenBank/DDBJ databases">
        <authorList>
            <person name="Will S."/>
            <person name="Neumann-Schaal M."/>
            <person name="Henke P."/>
        </authorList>
    </citation>
    <scope>NUCLEOTIDE SEQUENCE</scope>
    <source>
        <strain evidence="3">PCC 7102</strain>
    </source>
</reference>
<dbReference type="AlphaFoldDB" id="A0A3S1CS05"/>
<accession>A0A3S1CS05</accession>